<dbReference type="PANTHER" id="PTHR47326:SF1">
    <property type="entry name" value="HTH PSQ-TYPE DOMAIN-CONTAINING PROTEIN"/>
    <property type="match status" value="1"/>
</dbReference>
<accession>A0AAV0WKL4</accession>
<dbReference type="InterPro" id="IPR036397">
    <property type="entry name" value="RNaseH_sf"/>
</dbReference>
<reference evidence="1 2" key="1">
    <citation type="submission" date="2023-01" db="EMBL/GenBank/DDBJ databases">
        <authorList>
            <person name="Whitehead M."/>
        </authorList>
    </citation>
    <scope>NUCLEOTIDE SEQUENCE [LARGE SCALE GENOMIC DNA]</scope>
</reference>
<dbReference type="PANTHER" id="PTHR47326">
    <property type="entry name" value="TRANSPOSABLE ELEMENT TC3 TRANSPOSASE-LIKE PROTEIN"/>
    <property type="match status" value="1"/>
</dbReference>
<name>A0AAV0WKL4_9HEMI</name>
<sequence>MCIEKQLNLPGVCVWDGIHTTGLVGLYFFDNTVTGQTYLDMLEDLRGQMDEDPELTSIVHFMQDGAPPHYALIVRQFLDVCFGDWIGRRGKIEWPARFCDLTPCDFFLWGLLKDRVFSRNPLTLPDLKKIIEEEFDELRTQVEILRRTCGSVDSRCRSCIEKDGHQFEHTQ</sequence>
<comment type="caution">
    <text evidence="1">The sequence shown here is derived from an EMBL/GenBank/DDBJ whole genome shotgun (WGS) entry which is preliminary data.</text>
</comment>
<dbReference type="Proteomes" id="UP001160148">
    <property type="component" value="Unassembled WGS sequence"/>
</dbReference>
<evidence type="ECO:0008006" key="3">
    <source>
        <dbReference type="Google" id="ProtNLM"/>
    </source>
</evidence>
<protein>
    <recommendedName>
        <fullName evidence="3">Transposase</fullName>
    </recommendedName>
</protein>
<evidence type="ECO:0000313" key="1">
    <source>
        <dbReference type="EMBL" id="CAI6356147.1"/>
    </source>
</evidence>
<dbReference type="Gene3D" id="3.30.420.10">
    <property type="entry name" value="Ribonuclease H-like superfamily/Ribonuclease H"/>
    <property type="match status" value="1"/>
</dbReference>
<proteinExistence type="predicted"/>
<dbReference type="GO" id="GO:0003676">
    <property type="term" value="F:nucleic acid binding"/>
    <property type="evidence" value="ECO:0007669"/>
    <property type="project" value="InterPro"/>
</dbReference>
<organism evidence="1 2">
    <name type="scientific">Macrosiphum euphorbiae</name>
    <name type="common">potato aphid</name>
    <dbReference type="NCBI Taxonomy" id="13131"/>
    <lineage>
        <taxon>Eukaryota</taxon>
        <taxon>Metazoa</taxon>
        <taxon>Ecdysozoa</taxon>
        <taxon>Arthropoda</taxon>
        <taxon>Hexapoda</taxon>
        <taxon>Insecta</taxon>
        <taxon>Pterygota</taxon>
        <taxon>Neoptera</taxon>
        <taxon>Paraneoptera</taxon>
        <taxon>Hemiptera</taxon>
        <taxon>Sternorrhyncha</taxon>
        <taxon>Aphidomorpha</taxon>
        <taxon>Aphidoidea</taxon>
        <taxon>Aphididae</taxon>
        <taxon>Macrosiphini</taxon>
        <taxon>Macrosiphum</taxon>
    </lineage>
</organism>
<gene>
    <name evidence="1" type="ORF">MEUPH1_LOCUS11908</name>
</gene>
<keyword evidence="2" id="KW-1185">Reference proteome</keyword>
<dbReference type="EMBL" id="CARXXK010000002">
    <property type="protein sequence ID" value="CAI6356147.1"/>
    <property type="molecule type" value="Genomic_DNA"/>
</dbReference>
<dbReference type="AlphaFoldDB" id="A0AAV0WKL4"/>
<evidence type="ECO:0000313" key="2">
    <source>
        <dbReference type="Proteomes" id="UP001160148"/>
    </source>
</evidence>